<reference evidence="3" key="1">
    <citation type="submission" date="2010-07" db="EMBL/GenBank/DDBJ databases">
        <title>The genome sequence of Gaeumannomyces graminis var. tritici strain R3-111a-1.</title>
        <authorList>
            <consortium name="The Broad Institute Genome Sequencing Platform"/>
            <person name="Ma L.-J."/>
            <person name="Dead R."/>
            <person name="Young S."/>
            <person name="Zeng Q."/>
            <person name="Koehrsen M."/>
            <person name="Alvarado L."/>
            <person name="Berlin A."/>
            <person name="Chapman S.B."/>
            <person name="Chen Z."/>
            <person name="Freedman E."/>
            <person name="Gellesch M."/>
            <person name="Goldberg J."/>
            <person name="Griggs A."/>
            <person name="Gujja S."/>
            <person name="Heilman E.R."/>
            <person name="Heiman D."/>
            <person name="Hepburn T."/>
            <person name="Howarth C."/>
            <person name="Jen D."/>
            <person name="Larson L."/>
            <person name="Mehta T."/>
            <person name="Neiman D."/>
            <person name="Pearson M."/>
            <person name="Roberts A."/>
            <person name="Saif S."/>
            <person name="Shea T."/>
            <person name="Shenoy N."/>
            <person name="Sisk P."/>
            <person name="Stolte C."/>
            <person name="Sykes S."/>
            <person name="Walk T."/>
            <person name="White J."/>
            <person name="Yandava C."/>
            <person name="Haas B."/>
            <person name="Nusbaum C."/>
            <person name="Birren B."/>
        </authorList>
    </citation>
    <scope>NUCLEOTIDE SEQUENCE [LARGE SCALE GENOMIC DNA]</scope>
    <source>
        <strain evidence="3">R3-111a-1</strain>
    </source>
</reference>
<reference evidence="2" key="5">
    <citation type="submission" date="2018-04" db="UniProtKB">
        <authorList>
            <consortium name="EnsemblFungi"/>
        </authorList>
    </citation>
    <scope>IDENTIFICATION</scope>
    <source>
        <strain evidence="2">R3-111a-1</strain>
    </source>
</reference>
<evidence type="ECO:0000313" key="2">
    <source>
        <dbReference type="EnsemblFungi" id="EJT77010"/>
    </source>
</evidence>
<proteinExistence type="predicted"/>
<dbReference type="GeneID" id="20347382"/>
<dbReference type="eggNOG" id="ENOG502SRJD">
    <property type="taxonomic scope" value="Eukaryota"/>
</dbReference>
<dbReference type="EnsemblFungi" id="EJT77010">
    <property type="protein sequence ID" value="EJT77010"/>
    <property type="gene ID" value="GGTG_06924"/>
</dbReference>
<evidence type="ECO:0000313" key="3">
    <source>
        <dbReference type="Proteomes" id="UP000006039"/>
    </source>
</evidence>
<reference evidence="1" key="3">
    <citation type="submission" date="2010-09" db="EMBL/GenBank/DDBJ databases">
        <title>Annotation of Gaeumannomyces graminis var. tritici R3-111a-1.</title>
        <authorList>
            <consortium name="The Broad Institute Genome Sequencing Platform"/>
            <person name="Ma L.-J."/>
            <person name="Dead R."/>
            <person name="Young S.K."/>
            <person name="Zeng Q."/>
            <person name="Gargeya S."/>
            <person name="Fitzgerald M."/>
            <person name="Haas B."/>
            <person name="Abouelleil A."/>
            <person name="Alvarado L."/>
            <person name="Arachchi H.M."/>
            <person name="Berlin A."/>
            <person name="Brown A."/>
            <person name="Chapman S.B."/>
            <person name="Chen Z."/>
            <person name="Dunbar C."/>
            <person name="Freedman E."/>
            <person name="Gearin G."/>
            <person name="Gellesch M."/>
            <person name="Goldberg J."/>
            <person name="Griggs A."/>
            <person name="Gujja S."/>
            <person name="Heiman D."/>
            <person name="Howarth C."/>
            <person name="Larson L."/>
            <person name="Lui A."/>
            <person name="MacDonald P.J.P."/>
            <person name="Mehta T."/>
            <person name="Montmayeur A."/>
            <person name="Murphy C."/>
            <person name="Neiman D."/>
            <person name="Pearson M."/>
            <person name="Priest M."/>
            <person name="Roberts A."/>
            <person name="Saif S."/>
            <person name="Shea T."/>
            <person name="Shenoy N."/>
            <person name="Sisk P."/>
            <person name="Stolte C."/>
            <person name="Sykes S."/>
            <person name="Yandava C."/>
            <person name="Wortman J."/>
            <person name="Nusbaum C."/>
            <person name="Birren B."/>
        </authorList>
    </citation>
    <scope>NUCLEOTIDE SEQUENCE</scope>
    <source>
        <strain evidence="1">R3-111a-1</strain>
    </source>
</reference>
<dbReference type="AlphaFoldDB" id="J3P077"/>
<reference evidence="2" key="4">
    <citation type="journal article" date="2015" name="G3 (Bethesda)">
        <title>Genome sequences of three phytopathogenic species of the Magnaporthaceae family of fungi.</title>
        <authorList>
            <person name="Okagaki L.H."/>
            <person name="Nunes C.C."/>
            <person name="Sailsbery J."/>
            <person name="Clay B."/>
            <person name="Brown D."/>
            <person name="John T."/>
            <person name="Oh Y."/>
            <person name="Young N."/>
            <person name="Fitzgerald M."/>
            <person name="Haas B.J."/>
            <person name="Zeng Q."/>
            <person name="Young S."/>
            <person name="Adiconis X."/>
            <person name="Fan L."/>
            <person name="Levin J.Z."/>
            <person name="Mitchell T.K."/>
            <person name="Okubara P.A."/>
            <person name="Farman M.L."/>
            <person name="Kohn L.M."/>
            <person name="Birren B."/>
            <person name="Ma L.-J."/>
            <person name="Dean R.A."/>
        </authorList>
    </citation>
    <scope>NUCLEOTIDE SEQUENCE</scope>
    <source>
        <strain evidence="2">R3-111a-1</strain>
    </source>
</reference>
<reference evidence="1" key="2">
    <citation type="submission" date="2010-07" db="EMBL/GenBank/DDBJ databases">
        <authorList>
            <consortium name="The Broad Institute Genome Sequencing Platform"/>
            <consortium name="Broad Institute Genome Sequencing Center for Infectious Disease"/>
            <person name="Ma L.-J."/>
            <person name="Dead R."/>
            <person name="Young S."/>
            <person name="Zeng Q."/>
            <person name="Koehrsen M."/>
            <person name="Alvarado L."/>
            <person name="Berlin A."/>
            <person name="Chapman S.B."/>
            <person name="Chen Z."/>
            <person name="Freedman E."/>
            <person name="Gellesch M."/>
            <person name="Goldberg J."/>
            <person name="Griggs A."/>
            <person name="Gujja S."/>
            <person name="Heilman E.R."/>
            <person name="Heiman D."/>
            <person name="Hepburn T."/>
            <person name="Howarth C."/>
            <person name="Jen D."/>
            <person name="Larson L."/>
            <person name="Mehta T."/>
            <person name="Neiman D."/>
            <person name="Pearson M."/>
            <person name="Roberts A."/>
            <person name="Saif S."/>
            <person name="Shea T."/>
            <person name="Shenoy N."/>
            <person name="Sisk P."/>
            <person name="Stolte C."/>
            <person name="Sykes S."/>
            <person name="Walk T."/>
            <person name="White J."/>
            <person name="Yandava C."/>
            <person name="Haas B."/>
            <person name="Nusbaum C."/>
            <person name="Birren B."/>
        </authorList>
    </citation>
    <scope>NUCLEOTIDE SEQUENCE</scope>
    <source>
        <strain evidence="1">R3-111a-1</strain>
    </source>
</reference>
<gene>
    <name evidence="2" type="primary">20347382</name>
    <name evidence="1" type="ORF">GGTG_06924</name>
</gene>
<dbReference type="Proteomes" id="UP000006039">
    <property type="component" value="Unassembled WGS sequence"/>
</dbReference>
<evidence type="ECO:0000313" key="1">
    <source>
        <dbReference type="EMBL" id="EJT77010.1"/>
    </source>
</evidence>
<dbReference type="HOGENOM" id="CLU_082780_0_0_1"/>
<organism evidence="1">
    <name type="scientific">Gaeumannomyces tritici (strain R3-111a-1)</name>
    <name type="common">Wheat and barley take-all root rot fungus</name>
    <name type="synonym">Gaeumannomyces graminis var. tritici</name>
    <dbReference type="NCBI Taxonomy" id="644352"/>
    <lineage>
        <taxon>Eukaryota</taxon>
        <taxon>Fungi</taxon>
        <taxon>Dikarya</taxon>
        <taxon>Ascomycota</taxon>
        <taxon>Pezizomycotina</taxon>
        <taxon>Sordariomycetes</taxon>
        <taxon>Sordariomycetidae</taxon>
        <taxon>Magnaporthales</taxon>
        <taxon>Magnaporthaceae</taxon>
        <taxon>Gaeumannomyces</taxon>
    </lineage>
</organism>
<keyword evidence="3" id="KW-1185">Reference proteome</keyword>
<protein>
    <submittedName>
        <fullName evidence="1 2">Uncharacterized protein</fullName>
    </submittedName>
</protein>
<name>J3P077_GAET3</name>
<accession>J3P077</accession>
<dbReference type="VEuPathDB" id="FungiDB:GGTG_06924"/>
<dbReference type="EMBL" id="GL385397">
    <property type="protein sequence ID" value="EJT77010.1"/>
    <property type="molecule type" value="Genomic_DNA"/>
</dbReference>
<dbReference type="RefSeq" id="XP_009223010.1">
    <property type="nucleotide sequence ID" value="XM_009224746.1"/>
</dbReference>
<sequence>MDAYAPLRPQPTLREQVWREALPVKPGRPVLFPYVEGSWVRGSWSPDDEWYAEADGWDNLTSRFTTSSASDIAVNNTPLLDVNREARRVAVAWARKRGYTVGCRGGDGMTTTTTTTTVTDANHDVDIPGALVITRPVDPSHDAIYIPTAEVGDNFVNAPWNLWTGTGGDGFQIDSRLVAVALPRALFSGDNDVLLFGLDLPQWRLRLLYDPQPDVWSGSWELRDNTIYDPGSFCWDSARRVFVYPEPVLSGAGEDMYKAVHGVAEMLGAEEAFRFSSVKPDFEIRLAHAIKRS</sequence>